<reference evidence="3 4" key="1">
    <citation type="submission" date="2019-02" db="EMBL/GenBank/DDBJ databases">
        <title>Deep-cultivation of Planctomycetes and their phenomic and genomic characterization uncovers novel biology.</title>
        <authorList>
            <person name="Wiegand S."/>
            <person name="Jogler M."/>
            <person name="Boedeker C."/>
            <person name="Pinto D."/>
            <person name="Vollmers J."/>
            <person name="Rivas-Marin E."/>
            <person name="Kohn T."/>
            <person name="Peeters S.H."/>
            <person name="Heuer A."/>
            <person name="Rast P."/>
            <person name="Oberbeckmann S."/>
            <person name="Bunk B."/>
            <person name="Jeske O."/>
            <person name="Meyerdierks A."/>
            <person name="Storesund J.E."/>
            <person name="Kallscheuer N."/>
            <person name="Luecker S."/>
            <person name="Lage O.M."/>
            <person name="Pohl T."/>
            <person name="Merkel B.J."/>
            <person name="Hornburger P."/>
            <person name="Mueller R.-W."/>
            <person name="Bruemmer F."/>
            <person name="Labrenz M."/>
            <person name="Spormann A.M."/>
            <person name="Op den Camp H."/>
            <person name="Overmann J."/>
            <person name="Amann R."/>
            <person name="Jetten M.S.M."/>
            <person name="Mascher T."/>
            <person name="Medema M.H."/>
            <person name="Devos D.P."/>
            <person name="Kaster A.-K."/>
            <person name="Ovreas L."/>
            <person name="Rohde M."/>
            <person name="Galperin M.Y."/>
            <person name="Jogler C."/>
        </authorList>
    </citation>
    <scope>NUCLEOTIDE SEQUENCE [LARGE SCALE GENOMIC DNA]</scope>
    <source>
        <strain evidence="3 4">Poly30</strain>
    </source>
</reference>
<dbReference type="PANTHER" id="PTHR43818">
    <property type="entry name" value="BCDNA.GH03377"/>
    <property type="match status" value="1"/>
</dbReference>
<sequence length="326" mass="34811">MKAPRVGLIGARRARQGLGPFFARDLVAAGAKVVAVLGRTQESAKEAAAAAANMIEGDAETPAATADTEAFFGHELDAVCVLTPAGTHGDLVEAALAHGCHVLAEKPFLWYPEIDWVERATQLEDRFAAAGLALEVNAQWPWTLPTLEEALGRPVAGARSLGMGMQPASHGLQMIGDAAPHPLSVAQAFDPSLTGFRELRIDADSENDLWIRGTLAGPNSELEIEIHLDGRPLAPDAGPRAAWISVDGTRVDRCIRPRDYALFFRRGSAVFDLPDPLTLRVADFVSRIRSVSLPTAEIHAGMTPDRTLSRRVGMLKSIADAFGAST</sequence>
<dbReference type="Proteomes" id="UP000320390">
    <property type="component" value="Chromosome"/>
</dbReference>
<dbReference type="GO" id="GO:0000166">
    <property type="term" value="F:nucleotide binding"/>
    <property type="evidence" value="ECO:0007669"/>
    <property type="project" value="InterPro"/>
</dbReference>
<dbReference type="SUPFAM" id="SSF51735">
    <property type="entry name" value="NAD(P)-binding Rossmann-fold domains"/>
    <property type="match status" value="1"/>
</dbReference>
<keyword evidence="4" id="KW-1185">Reference proteome</keyword>
<keyword evidence="1 3" id="KW-0560">Oxidoreductase</keyword>
<evidence type="ECO:0000256" key="1">
    <source>
        <dbReference type="ARBA" id="ARBA00023002"/>
    </source>
</evidence>
<dbReference type="OrthoDB" id="9815825at2"/>
<dbReference type="PANTHER" id="PTHR43818:SF11">
    <property type="entry name" value="BCDNA.GH03377"/>
    <property type="match status" value="1"/>
</dbReference>
<dbReference type="Pfam" id="PF01408">
    <property type="entry name" value="GFO_IDH_MocA"/>
    <property type="match status" value="1"/>
</dbReference>
<organism evidence="3 4">
    <name type="scientific">Saltatorellus ferox</name>
    <dbReference type="NCBI Taxonomy" id="2528018"/>
    <lineage>
        <taxon>Bacteria</taxon>
        <taxon>Pseudomonadati</taxon>
        <taxon>Planctomycetota</taxon>
        <taxon>Planctomycetia</taxon>
        <taxon>Planctomycetia incertae sedis</taxon>
        <taxon>Saltatorellus</taxon>
    </lineage>
</organism>
<dbReference type="InterPro" id="IPR000683">
    <property type="entry name" value="Gfo/Idh/MocA-like_OxRdtase_N"/>
</dbReference>
<evidence type="ECO:0000313" key="3">
    <source>
        <dbReference type="EMBL" id="QDV05701.1"/>
    </source>
</evidence>
<name>A0A518ENN5_9BACT</name>
<dbReference type="GO" id="GO:0050112">
    <property type="term" value="F:inositol 2-dehydrogenase (NAD+) activity"/>
    <property type="evidence" value="ECO:0007669"/>
    <property type="project" value="UniProtKB-EC"/>
</dbReference>
<dbReference type="EMBL" id="CP036434">
    <property type="protein sequence ID" value="QDV05701.1"/>
    <property type="molecule type" value="Genomic_DNA"/>
</dbReference>
<protein>
    <submittedName>
        <fullName evidence="3">Inositol 2-dehydrogenase/D-chiro-inositol 3-dehydrogenase</fullName>
        <ecNumber evidence="3">1.1.1.18</ecNumber>
    </submittedName>
</protein>
<dbReference type="AlphaFoldDB" id="A0A518ENN5"/>
<accession>A0A518ENN5</accession>
<evidence type="ECO:0000259" key="2">
    <source>
        <dbReference type="Pfam" id="PF01408"/>
    </source>
</evidence>
<dbReference type="RefSeq" id="WP_145195226.1">
    <property type="nucleotide sequence ID" value="NZ_CP036434.1"/>
</dbReference>
<gene>
    <name evidence="3" type="primary">iolG_2</name>
    <name evidence="3" type="ORF">Poly30_12020</name>
</gene>
<dbReference type="Gene3D" id="3.30.360.10">
    <property type="entry name" value="Dihydrodipicolinate Reductase, domain 2"/>
    <property type="match status" value="1"/>
</dbReference>
<evidence type="ECO:0000313" key="4">
    <source>
        <dbReference type="Proteomes" id="UP000320390"/>
    </source>
</evidence>
<feature type="domain" description="Gfo/Idh/MocA-like oxidoreductase N-terminal" evidence="2">
    <location>
        <begin position="5"/>
        <end position="110"/>
    </location>
</feature>
<dbReference type="InterPro" id="IPR036291">
    <property type="entry name" value="NAD(P)-bd_dom_sf"/>
</dbReference>
<dbReference type="InterPro" id="IPR050463">
    <property type="entry name" value="Gfo/Idh/MocA_oxidrdct_glycsds"/>
</dbReference>
<dbReference type="Gene3D" id="3.40.50.720">
    <property type="entry name" value="NAD(P)-binding Rossmann-like Domain"/>
    <property type="match status" value="1"/>
</dbReference>
<dbReference type="EC" id="1.1.1.18" evidence="3"/>
<proteinExistence type="predicted"/>